<keyword evidence="3" id="KW-1185">Reference proteome</keyword>
<organism evidence="2 3">
    <name type="scientific">Bipolaris victoriae (strain FI3)</name>
    <name type="common">Victoria blight of oats agent</name>
    <name type="synonym">Cochliobolus victoriae</name>
    <dbReference type="NCBI Taxonomy" id="930091"/>
    <lineage>
        <taxon>Eukaryota</taxon>
        <taxon>Fungi</taxon>
        <taxon>Dikarya</taxon>
        <taxon>Ascomycota</taxon>
        <taxon>Pezizomycotina</taxon>
        <taxon>Dothideomycetes</taxon>
        <taxon>Pleosporomycetidae</taxon>
        <taxon>Pleosporales</taxon>
        <taxon>Pleosporineae</taxon>
        <taxon>Pleosporaceae</taxon>
        <taxon>Bipolaris</taxon>
    </lineage>
</organism>
<dbReference type="HOGENOM" id="CLU_2426686_0_0_1"/>
<feature type="region of interest" description="Disordered" evidence="1">
    <location>
        <begin position="36"/>
        <end position="91"/>
    </location>
</feature>
<evidence type="ECO:0000313" key="2">
    <source>
        <dbReference type="EMBL" id="EUN28626.1"/>
    </source>
</evidence>
<evidence type="ECO:0000313" key="3">
    <source>
        <dbReference type="Proteomes" id="UP000054337"/>
    </source>
</evidence>
<dbReference type="Proteomes" id="UP000054337">
    <property type="component" value="Unassembled WGS sequence"/>
</dbReference>
<proteinExistence type="predicted"/>
<dbReference type="EMBL" id="KI968719">
    <property type="protein sequence ID" value="EUN28626.1"/>
    <property type="molecule type" value="Genomic_DNA"/>
</dbReference>
<feature type="compositionally biased region" description="Polar residues" evidence="1">
    <location>
        <begin position="36"/>
        <end position="59"/>
    </location>
</feature>
<gene>
    <name evidence="2" type="ORF">COCVIDRAFT_94979</name>
</gene>
<protein>
    <submittedName>
        <fullName evidence="2">Uncharacterized protein</fullName>
    </submittedName>
</protein>
<dbReference type="RefSeq" id="XP_014558213.1">
    <property type="nucleotide sequence ID" value="XM_014702727.1"/>
</dbReference>
<dbReference type="AlphaFoldDB" id="W7EKQ4"/>
<name>W7EKQ4_BIPV3</name>
<dbReference type="GeneID" id="26259964"/>
<accession>W7EKQ4</accession>
<evidence type="ECO:0000256" key="1">
    <source>
        <dbReference type="SAM" id="MobiDB-lite"/>
    </source>
</evidence>
<reference evidence="2 3" key="1">
    <citation type="journal article" date="2013" name="PLoS Genet.">
        <title>Comparative genome structure, secondary metabolite, and effector coding capacity across Cochliobolus pathogens.</title>
        <authorList>
            <person name="Condon B.J."/>
            <person name="Leng Y."/>
            <person name="Wu D."/>
            <person name="Bushley K.E."/>
            <person name="Ohm R.A."/>
            <person name="Otillar R."/>
            <person name="Martin J."/>
            <person name="Schackwitz W."/>
            <person name="Grimwood J."/>
            <person name="MohdZainudin N."/>
            <person name="Xue C."/>
            <person name="Wang R."/>
            <person name="Manning V.A."/>
            <person name="Dhillon B."/>
            <person name="Tu Z.J."/>
            <person name="Steffenson B.J."/>
            <person name="Salamov A."/>
            <person name="Sun H."/>
            <person name="Lowry S."/>
            <person name="LaButti K."/>
            <person name="Han J."/>
            <person name="Copeland A."/>
            <person name="Lindquist E."/>
            <person name="Barry K."/>
            <person name="Schmutz J."/>
            <person name="Baker S.E."/>
            <person name="Ciuffetti L.M."/>
            <person name="Grigoriev I.V."/>
            <person name="Zhong S."/>
            <person name="Turgeon B.G."/>
        </authorList>
    </citation>
    <scope>NUCLEOTIDE SEQUENCE [LARGE SCALE GENOMIC DNA]</scope>
    <source>
        <strain evidence="2 3">FI3</strain>
    </source>
</reference>
<sequence>MVPEFRCYIHLFFFSRYIGSTCPDLSHHPSHLETQASNTTYLGHPNATTHPFRNPTTIPGNPLYLPDRPIDPDNMADRAPLVGSSHASFAR</sequence>